<organism evidence="3 4">
    <name type="scientific">Pseudorhodobacter antarcticus</name>
    <dbReference type="NCBI Taxonomy" id="1077947"/>
    <lineage>
        <taxon>Bacteria</taxon>
        <taxon>Pseudomonadati</taxon>
        <taxon>Pseudomonadota</taxon>
        <taxon>Alphaproteobacteria</taxon>
        <taxon>Rhodobacterales</taxon>
        <taxon>Paracoccaceae</taxon>
        <taxon>Pseudorhodobacter</taxon>
    </lineage>
</organism>
<dbReference type="OrthoDB" id="7723416at2"/>
<feature type="compositionally biased region" description="Polar residues" evidence="1">
    <location>
        <begin position="54"/>
        <end position="66"/>
    </location>
</feature>
<feature type="chain" id="PRO_5010194621" evidence="2">
    <location>
        <begin position="17"/>
        <end position="213"/>
    </location>
</feature>
<sequence length="213" mass="23183">MLKIAAFLMLTLPAQAETRYIVTTGGQVLGTLTQSESRLTSAFTNTPLGVFNGSFNGESRTTASGTQYRSDSQSSRKSRQIEIRQSPDTRVTDVDISPESERTALSNPASVPANTLNPVAGFHRLLGQNTCPDAFKIYDGRRVIEITPTGTEINGPVTTCAFDYKVVQGQGHLSPLYIKNITLKLTFDTTLFATGPSLLTLRSGLFAVEFRRD</sequence>
<protein>
    <submittedName>
        <fullName evidence="3">Uncharacterized protein</fullName>
    </submittedName>
</protein>
<keyword evidence="4" id="KW-1185">Reference proteome</keyword>
<reference evidence="3 4" key="1">
    <citation type="submission" date="2016-10" db="EMBL/GenBank/DDBJ databases">
        <authorList>
            <person name="de Groot N.N."/>
        </authorList>
    </citation>
    <scope>NUCLEOTIDE SEQUENCE [LARGE SCALE GENOMIC DNA]</scope>
    <source>
        <strain evidence="3 4">CGMCC 1.10836</strain>
    </source>
</reference>
<name>A0A1H8IRV5_9RHOB</name>
<accession>A0A1H8IRV5</accession>
<dbReference type="Proteomes" id="UP000183002">
    <property type="component" value="Unassembled WGS sequence"/>
</dbReference>
<evidence type="ECO:0000256" key="1">
    <source>
        <dbReference type="SAM" id="MobiDB-lite"/>
    </source>
</evidence>
<feature type="region of interest" description="Disordered" evidence="1">
    <location>
        <begin position="54"/>
        <end position="111"/>
    </location>
</feature>
<evidence type="ECO:0000313" key="3">
    <source>
        <dbReference type="EMBL" id="SEN71132.1"/>
    </source>
</evidence>
<dbReference type="STRING" id="1077947.SAMN05216227_102146"/>
<dbReference type="AlphaFoldDB" id="A0A1H8IRV5"/>
<gene>
    <name evidence="3" type="ORF">SAMN05216227_102146</name>
</gene>
<evidence type="ECO:0000313" key="4">
    <source>
        <dbReference type="Proteomes" id="UP000183002"/>
    </source>
</evidence>
<evidence type="ECO:0000256" key="2">
    <source>
        <dbReference type="SAM" id="SignalP"/>
    </source>
</evidence>
<proteinExistence type="predicted"/>
<feature type="compositionally biased region" description="Basic and acidic residues" evidence="1">
    <location>
        <begin position="79"/>
        <end position="93"/>
    </location>
</feature>
<feature type="signal peptide" evidence="2">
    <location>
        <begin position="1"/>
        <end position="16"/>
    </location>
</feature>
<dbReference type="RefSeq" id="WP_050521506.1">
    <property type="nucleotide sequence ID" value="NZ_FOCO01000021.1"/>
</dbReference>
<keyword evidence="2" id="KW-0732">Signal</keyword>
<dbReference type="EMBL" id="FOCO01000021">
    <property type="protein sequence ID" value="SEN71132.1"/>
    <property type="molecule type" value="Genomic_DNA"/>
</dbReference>